<dbReference type="Pfam" id="PF01794">
    <property type="entry name" value="Ferric_reduct"/>
    <property type="match status" value="1"/>
</dbReference>
<protein>
    <submittedName>
        <fullName evidence="14">Ferric reductase like transmembrane component-domain-containing protein</fullName>
    </submittedName>
</protein>
<evidence type="ECO:0000256" key="7">
    <source>
        <dbReference type="ARBA" id="ARBA00023002"/>
    </source>
</evidence>
<dbReference type="GO" id="GO:0015677">
    <property type="term" value="P:copper ion import"/>
    <property type="evidence" value="ECO:0007669"/>
    <property type="project" value="TreeGrafter"/>
</dbReference>
<evidence type="ECO:0000256" key="2">
    <source>
        <dbReference type="ARBA" id="ARBA00006278"/>
    </source>
</evidence>
<feature type="compositionally biased region" description="Polar residues" evidence="11">
    <location>
        <begin position="11"/>
        <end position="28"/>
    </location>
</feature>
<keyword evidence="3" id="KW-0813">Transport</keyword>
<evidence type="ECO:0000256" key="10">
    <source>
        <dbReference type="ARBA" id="ARBA00023180"/>
    </source>
</evidence>
<evidence type="ECO:0000256" key="1">
    <source>
        <dbReference type="ARBA" id="ARBA00004141"/>
    </source>
</evidence>
<keyword evidence="6 12" id="KW-1133">Transmembrane helix</keyword>
<keyword evidence="4 12" id="KW-0812">Transmembrane</keyword>
<keyword evidence="15" id="KW-1185">Reference proteome</keyword>
<dbReference type="AlphaFoldDB" id="A0A5C3Q2P2"/>
<evidence type="ECO:0000313" key="14">
    <source>
        <dbReference type="EMBL" id="TFK96091.1"/>
    </source>
</evidence>
<dbReference type="CDD" id="cd06186">
    <property type="entry name" value="NOX_Duox_like_FAD_NADP"/>
    <property type="match status" value="1"/>
</dbReference>
<gene>
    <name evidence="14" type="ORF">BDV98DRAFT_555750</name>
</gene>
<dbReference type="Pfam" id="PF08022">
    <property type="entry name" value="FAD_binding_8"/>
    <property type="match status" value="1"/>
</dbReference>
<keyword evidence="9 12" id="KW-0472">Membrane</keyword>
<dbReference type="InterPro" id="IPR013121">
    <property type="entry name" value="Fe_red_NAD-bd_6"/>
</dbReference>
<feature type="transmembrane region" description="Helical" evidence="12">
    <location>
        <begin position="196"/>
        <end position="217"/>
    </location>
</feature>
<evidence type="ECO:0000256" key="8">
    <source>
        <dbReference type="ARBA" id="ARBA00023065"/>
    </source>
</evidence>
<dbReference type="GO" id="GO:0005886">
    <property type="term" value="C:plasma membrane"/>
    <property type="evidence" value="ECO:0007669"/>
    <property type="project" value="TreeGrafter"/>
</dbReference>
<evidence type="ECO:0000256" key="6">
    <source>
        <dbReference type="ARBA" id="ARBA00022989"/>
    </source>
</evidence>
<comment type="subcellular location">
    <subcellularLocation>
        <location evidence="1">Membrane</location>
        <topology evidence="1">Multi-pass membrane protein</topology>
    </subcellularLocation>
</comment>
<dbReference type="SUPFAM" id="SSF52343">
    <property type="entry name" value="Ferredoxin reductase-like, C-terminal NADP-linked domain"/>
    <property type="match status" value="1"/>
</dbReference>
<dbReference type="InterPro" id="IPR013130">
    <property type="entry name" value="Fe3_Rdtase_TM_dom"/>
</dbReference>
<dbReference type="PROSITE" id="PS51384">
    <property type="entry name" value="FAD_FR"/>
    <property type="match status" value="1"/>
</dbReference>
<evidence type="ECO:0000256" key="12">
    <source>
        <dbReference type="SAM" id="Phobius"/>
    </source>
</evidence>
<evidence type="ECO:0000256" key="9">
    <source>
        <dbReference type="ARBA" id="ARBA00023136"/>
    </source>
</evidence>
<feature type="domain" description="FAD-binding FR-type" evidence="13">
    <location>
        <begin position="279"/>
        <end position="413"/>
    </location>
</feature>
<evidence type="ECO:0000256" key="11">
    <source>
        <dbReference type="SAM" id="MobiDB-lite"/>
    </source>
</evidence>
<feature type="transmembrane region" description="Helical" evidence="12">
    <location>
        <begin position="229"/>
        <end position="248"/>
    </location>
</feature>
<evidence type="ECO:0000259" key="13">
    <source>
        <dbReference type="PROSITE" id="PS51384"/>
    </source>
</evidence>
<reference evidence="14 15" key="1">
    <citation type="journal article" date="2019" name="Nat. Ecol. Evol.">
        <title>Megaphylogeny resolves global patterns of mushroom evolution.</title>
        <authorList>
            <person name="Varga T."/>
            <person name="Krizsan K."/>
            <person name="Foldi C."/>
            <person name="Dima B."/>
            <person name="Sanchez-Garcia M."/>
            <person name="Sanchez-Ramirez S."/>
            <person name="Szollosi G.J."/>
            <person name="Szarkandi J.G."/>
            <person name="Papp V."/>
            <person name="Albert L."/>
            <person name="Andreopoulos W."/>
            <person name="Angelini C."/>
            <person name="Antonin V."/>
            <person name="Barry K.W."/>
            <person name="Bougher N.L."/>
            <person name="Buchanan P."/>
            <person name="Buyck B."/>
            <person name="Bense V."/>
            <person name="Catcheside P."/>
            <person name="Chovatia M."/>
            <person name="Cooper J."/>
            <person name="Damon W."/>
            <person name="Desjardin D."/>
            <person name="Finy P."/>
            <person name="Geml J."/>
            <person name="Haridas S."/>
            <person name="Hughes K."/>
            <person name="Justo A."/>
            <person name="Karasinski D."/>
            <person name="Kautmanova I."/>
            <person name="Kiss B."/>
            <person name="Kocsube S."/>
            <person name="Kotiranta H."/>
            <person name="LaButti K.M."/>
            <person name="Lechner B.E."/>
            <person name="Liimatainen K."/>
            <person name="Lipzen A."/>
            <person name="Lukacs Z."/>
            <person name="Mihaltcheva S."/>
            <person name="Morgado L.N."/>
            <person name="Niskanen T."/>
            <person name="Noordeloos M.E."/>
            <person name="Ohm R.A."/>
            <person name="Ortiz-Santana B."/>
            <person name="Ovrebo C."/>
            <person name="Racz N."/>
            <person name="Riley R."/>
            <person name="Savchenko A."/>
            <person name="Shiryaev A."/>
            <person name="Soop K."/>
            <person name="Spirin V."/>
            <person name="Szebenyi C."/>
            <person name="Tomsovsky M."/>
            <person name="Tulloss R.E."/>
            <person name="Uehling J."/>
            <person name="Grigoriev I.V."/>
            <person name="Vagvolgyi C."/>
            <person name="Papp T."/>
            <person name="Martin F.M."/>
            <person name="Miettinen O."/>
            <person name="Hibbett D.S."/>
            <person name="Nagy L.G."/>
        </authorList>
    </citation>
    <scope>NUCLEOTIDE SEQUENCE [LARGE SCALE GENOMIC DNA]</scope>
    <source>
        <strain evidence="14 15">CBS 309.79</strain>
    </source>
</reference>
<evidence type="ECO:0000313" key="15">
    <source>
        <dbReference type="Proteomes" id="UP000305067"/>
    </source>
</evidence>
<keyword evidence="7" id="KW-0560">Oxidoreductase</keyword>
<dbReference type="OrthoDB" id="17725at2759"/>
<keyword evidence="10" id="KW-0325">Glycoprotein</keyword>
<name>A0A5C3Q2P2_9AGAR</name>
<dbReference type="InterPro" id="IPR017927">
    <property type="entry name" value="FAD-bd_FR_type"/>
</dbReference>
<dbReference type="InterPro" id="IPR013112">
    <property type="entry name" value="FAD-bd_8"/>
</dbReference>
<dbReference type="Pfam" id="PF08030">
    <property type="entry name" value="NAD_binding_6"/>
    <property type="match status" value="1"/>
</dbReference>
<feature type="transmembrane region" description="Helical" evidence="12">
    <location>
        <begin position="255"/>
        <end position="275"/>
    </location>
</feature>
<dbReference type="Gene3D" id="3.40.50.80">
    <property type="entry name" value="Nucleotide-binding domain of ferredoxin-NADP reductase (FNR) module"/>
    <property type="match status" value="1"/>
</dbReference>
<accession>A0A5C3Q2P2</accession>
<feature type="transmembrane region" description="Helical" evidence="12">
    <location>
        <begin position="125"/>
        <end position="145"/>
    </location>
</feature>
<dbReference type="GO" id="GO:0000293">
    <property type="term" value="F:ferric-chelate reductase activity"/>
    <property type="evidence" value="ECO:0007669"/>
    <property type="project" value="UniProtKB-ARBA"/>
</dbReference>
<dbReference type="GO" id="GO:0006826">
    <property type="term" value="P:iron ion transport"/>
    <property type="evidence" value="ECO:0007669"/>
    <property type="project" value="TreeGrafter"/>
</dbReference>
<dbReference type="Proteomes" id="UP000305067">
    <property type="component" value="Unassembled WGS sequence"/>
</dbReference>
<feature type="region of interest" description="Disordered" evidence="11">
    <location>
        <begin position="1"/>
        <end position="46"/>
    </location>
</feature>
<dbReference type="InterPro" id="IPR039261">
    <property type="entry name" value="FNR_nucleotide-bd"/>
</dbReference>
<sequence>MTYRRPVTLKHSPSWSSQTTEFSPASSNDHLEKQDDNESDQSHTYFSHSQQPIVAVGRNGSFKLKHQPSFSTPFATIPEQPYHAQAYRNSGAFSAANYPTRVPSTIFRTLYPLVSLARTRVDCGFTMGQLFLLVLYAVLLGYASFYRSNPFTDPVRTGWVATSQLPLVIALGTKNNVIGAMLSVSYEKINYLHRFAGRAMFFAINVHALGYIYKWLLSGTFSETAMRPSVIYGWVALVAVDMLALFSTSYMRRRFYGMFIFTHIVGVLALFVGCYLHKPSMIPYTLAAIALYSLDRLIRLFKTRLATATLAPVQGLNTTRISIPSIQGGWRAGQHVRVKVLSGAMGVFGWAETHAFTIASVAEWEGLVLMCKNSGNWTGGLMGLAGRGCGETGKMEGKVRVLVEGPYGGPGNTTFSSFSAALFIAGGSGISFALSSVSSLLALENLGRSRVKAIDLVWIVQDASSLLSLLPELEKLAQDAAGCTTLLRVELFYTRASPDSSGGYVGTPGKLPTAMRKIEGYFHPSIFITPGKPSVSRIVERAVDRAVAMGNTKNEEGGGVNKGMVVGVCGPTRLADGVVRAVDGVQWERKVGVGGVEVFEECFSM</sequence>
<dbReference type="EMBL" id="ML178867">
    <property type="protein sequence ID" value="TFK96091.1"/>
    <property type="molecule type" value="Genomic_DNA"/>
</dbReference>
<evidence type="ECO:0000256" key="5">
    <source>
        <dbReference type="ARBA" id="ARBA00022982"/>
    </source>
</evidence>
<dbReference type="InterPro" id="IPR051410">
    <property type="entry name" value="Ferric/Cupric_Reductase"/>
</dbReference>
<comment type="similarity">
    <text evidence="2">Belongs to the ferric reductase (FRE) family.</text>
</comment>
<organism evidence="14 15">
    <name type="scientific">Pterulicium gracile</name>
    <dbReference type="NCBI Taxonomy" id="1884261"/>
    <lineage>
        <taxon>Eukaryota</taxon>
        <taxon>Fungi</taxon>
        <taxon>Dikarya</taxon>
        <taxon>Basidiomycota</taxon>
        <taxon>Agaricomycotina</taxon>
        <taxon>Agaricomycetes</taxon>
        <taxon>Agaricomycetidae</taxon>
        <taxon>Agaricales</taxon>
        <taxon>Pleurotineae</taxon>
        <taxon>Pterulaceae</taxon>
        <taxon>Pterulicium</taxon>
    </lineage>
</organism>
<dbReference type="PANTHER" id="PTHR32361">
    <property type="entry name" value="FERRIC/CUPRIC REDUCTASE TRANSMEMBRANE COMPONENT"/>
    <property type="match status" value="1"/>
</dbReference>
<dbReference type="SFLD" id="SFLDG01168">
    <property type="entry name" value="Ferric_reductase_subgroup_(FRE"/>
    <property type="match status" value="1"/>
</dbReference>
<proteinExistence type="inferred from homology"/>
<dbReference type="GO" id="GO:0006879">
    <property type="term" value="P:intracellular iron ion homeostasis"/>
    <property type="evidence" value="ECO:0007669"/>
    <property type="project" value="TreeGrafter"/>
</dbReference>
<feature type="transmembrane region" description="Helical" evidence="12">
    <location>
        <begin position="165"/>
        <end position="184"/>
    </location>
</feature>
<keyword evidence="5" id="KW-0249">Electron transport</keyword>
<dbReference type="STRING" id="1884261.A0A5C3Q2P2"/>
<dbReference type="SFLD" id="SFLDS00052">
    <property type="entry name" value="Ferric_Reductase_Domain"/>
    <property type="match status" value="1"/>
</dbReference>
<keyword evidence="8" id="KW-0406">Ion transport</keyword>
<dbReference type="PANTHER" id="PTHR32361:SF9">
    <property type="entry name" value="FERRIC REDUCTASE TRANSMEMBRANE COMPONENT 3-RELATED"/>
    <property type="match status" value="1"/>
</dbReference>
<evidence type="ECO:0000256" key="3">
    <source>
        <dbReference type="ARBA" id="ARBA00022448"/>
    </source>
</evidence>
<evidence type="ECO:0000256" key="4">
    <source>
        <dbReference type="ARBA" id="ARBA00022692"/>
    </source>
</evidence>